<dbReference type="GO" id="GO:0005737">
    <property type="term" value="C:cytoplasm"/>
    <property type="evidence" value="ECO:0007669"/>
    <property type="project" value="UniProtKB-SubCell"/>
</dbReference>
<evidence type="ECO:0000256" key="5">
    <source>
        <dbReference type="ARBA" id="ARBA00040954"/>
    </source>
</evidence>
<organism evidence="7 8">
    <name type="scientific">Heterorhabditis bacteriophora</name>
    <name type="common">Entomopathogenic nematode worm</name>
    <dbReference type="NCBI Taxonomy" id="37862"/>
    <lineage>
        <taxon>Eukaryota</taxon>
        <taxon>Metazoa</taxon>
        <taxon>Ecdysozoa</taxon>
        <taxon>Nematoda</taxon>
        <taxon>Chromadorea</taxon>
        <taxon>Rhabditida</taxon>
        <taxon>Rhabditina</taxon>
        <taxon>Rhabditomorpha</taxon>
        <taxon>Strongyloidea</taxon>
        <taxon>Heterorhabditidae</taxon>
        <taxon>Heterorhabditis</taxon>
    </lineage>
</organism>
<name>A0A1I7WYQ8_HETBA</name>
<dbReference type="WBParaSite" id="Hba_10399">
    <property type="protein sequence ID" value="Hba_10399"/>
    <property type="gene ID" value="Hba_10399"/>
</dbReference>
<dbReference type="PANTHER" id="PTHR19855:SF12">
    <property type="entry name" value="WD REPEAT-CONTAINING PROTEIN 37"/>
    <property type="match status" value="1"/>
</dbReference>
<accession>A0A1I7WYQ8</accession>
<feature type="repeat" description="WD" evidence="6">
    <location>
        <begin position="66"/>
        <end position="100"/>
    </location>
</feature>
<evidence type="ECO:0000256" key="3">
    <source>
        <dbReference type="ARBA" id="ARBA00022490"/>
    </source>
</evidence>
<sequence length="114" mass="13074">MHVGQKLRTALRGPPGRLVFKVGGSDDERFRYLVFFLKLVTQLITASWDRTANIYDVERGEVLNILSGHEMELNHCSAHPSRKLVVTSSKDSTFRLWDFRETIQSVAVFQGHQE</sequence>
<comment type="subcellular location">
    <subcellularLocation>
        <location evidence="2">Cytoplasm</location>
    </subcellularLocation>
    <subcellularLocation>
        <location evidence="1">Nucleus</location>
    </subcellularLocation>
</comment>
<dbReference type="InterPro" id="IPR015943">
    <property type="entry name" value="WD40/YVTN_repeat-like_dom_sf"/>
</dbReference>
<dbReference type="InterPro" id="IPR036322">
    <property type="entry name" value="WD40_repeat_dom_sf"/>
</dbReference>
<dbReference type="PANTHER" id="PTHR19855">
    <property type="entry name" value="WD40 REPEAT PROTEIN 12, 37"/>
    <property type="match status" value="1"/>
</dbReference>
<dbReference type="SUPFAM" id="SSF50978">
    <property type="entry name" value="WD40 repeat-like"/>
    <property type="match status" value="1"/>
</dbReference>
<keyword evidence="6" id="KW-0853">WD repeat</keyword>
<evidence type="ECO:0000313" key="8">
    <source>
        <dbReference type="WBParaSite" id="Hba_10399"/>
    </source>
</evidence>
<dbReference type="Proteomes" id="UP000095283">
    <property type="component" value="Unplaced"/>
</dbReference>
<dbReference type="PROSITE" id="PS50294">
    <property type="entry name" value="WD_REPEATS_REGION"/>
    <property type="match status" value="1"/>
</dbReference>
<dbReference type="PROSITE" id="PS50082">
    <property type="entry name" value="WD_REPEATS_2"/>
    <property type="match status" value="1"/>
</dbReference>
<dbReference type="GO" id="GO:0005634">
    <property type="term" value="C:nucleus"/>
    <property type="evidence" value="ECO:0007669"/>
    <property type="project" value="UniProtKB-SubCell"/>
</dbReference>
<dbReference type="Gene3D" id="2.130.10.10">
    <property type="entry name" value="YVTN repeat-like/Quinoprotein amine dehydrogenase"/>
    <property type="match status" value="1"/>
</dbReference>
<evidence type="ECO:0000313" key="7">
    <source>
        <dbReference type="Proteomes" id="UP000095283"/>
    </source>
</evidence>
<dbReference type="SMART" id="SM00320">
    <property type="entry name" value="WD40"/>
    <property type="match status" value="2"/>
</dbReference>
<protein>
    <recommendedName>
        <fullName evidence="5">WD repeat-containing protein 37</fullName>
    </recommendedName>
</protein>
<reference evidence="8" key="1">
    <citation type="submission" date="2016-11" db="UniProtKB">
        <authorList>
            <consortium name="WormBaseParasite"/>
        </authorList>
    </citation>
    <scope>IDENTIFICATION</scope>
</reference>
<evidence type="ECO:0000256" key="6">
    <source>
        <dbReference type="PROSITE-ProRule" id="PRU00221"/>
    </source>
</evidence>
<dbReference type="Pfam" id="PF00400">
    <property type="entry name" value="WD40"/>
    <property type="match status" value="1"/>
</dbReference>
<evidence type="ECO:0000256" key="4">
    <source>
        <dbReference type="ARBA" id="ARBA00023242"/>
    </source>
</evidence>
<dbReference type="AlphaFoldDB" id="A0A1I7WYQ8"/>
<evidence type="ECO:0000256" key="1">
    <source>
        <dbReference type="ARBA" id="ARBA00004123"/>
    </source>
</evidence>
<keyword evidence="7" id="KW-1185">Reference proteome</keyword>
<proteinExistence type="predicted"/>
<dbReference type="InterPro" id="IPR001680">
    <property type="entry name" value="WD40_rpt"/>
</dbReference>
<keyword evidence="3" id="KW-0963">Cytoplasm</keyword>
<keyword evidence="4" id="KW-0539">Nucleus</keyword>
<evidence type="ECO:0000256" key="2">
    <source>
        <dbReference type="ARBA" id="ARBA00004496"/>
    </source>
</evidence>